<organism evidence="8">
    <name type="scientific">Skeletonema marinoi</name>
    <dbReference type="NCBI Taxonomy" id="267567"/>
    <lineage>
        <taxon>Eukaryota</taxon>
        <taxon>Sar</taxon>
        <taxon>Stramenopiles</taxon>
        <taxon>Ochrophyta</taxon>
        <taxon>Bacillariophyta</taxon>
        <taxon>Coscinodiscophyceae</taxon>
        <taxon>Thalassiosirophycidae</taxon>
        <taxon>Thalassiosirales</taxon>
        <taxon>Skeletonemataceae</taxon>
        <taxon>Skeletonema</taxon>
        <taxon>Skeletonema marinoi-dohrnii complex</taxon>
    </lineage>
</organism>
<name>A0A7S2P0N4_9STRA</name>
<evidence type="ECO:0000256" key="4">
    <source>
        <dbReference type="ARBA" id="ARBA00023235"/>
    </source>
</evidence>
<dbReference type="EMBL" id="HBGZ01000679">
    <property type="protein sequence ID" value="CAD9570942.1"/>
    <property type="molecule type" value="Transcribed_RNA"/>
</dbReference>
<gene>
    <name evidence="8" type="ORF">SMAR0320_LOCUS517</name>
</gene>
<evidence type="ECO:0000256" key="3">
    <source>
        <dbReference type="ARBA" id="ARBA00023110"/>
    </source>
</evidence>
<feature type="chain" id="PRO_5030734011" description="peptidylprolyl isomerase" evidence="6">
    <location>
        <begin position="22"/>
        <end position="288"/>
    </location>
</feature>
<evidence type="ECO:0000256" key="1">
    <source>
        <dbReference type="ARBA" id="ARBA00000971"/>
    </source>
</evidence>
<evidence type="ECO:0000256" key="5">
    <source>
        <dbReference type="PROSITE-ProRule" id="PRU00277"/>
    </source>
</evidence>
<accession>A0A7S2P0N4</accession>
<dbReference type="AlphaFoldDB" id="A0A7S2P0N4"/>
<dbReference type="SUPFAM" id="SSF54534">
    <property type="entry name" value="FKBP-like"/>
    <property type="match status" value="1"/>
</dbReference>
<dbReference type="Gene3D" id="3.10.50.40">
    <property type="match status" value="1"/>
</dbReference>
<dbReference type="PANTHER" id="PTHR43811:SF19">
    <property type="entry name" value="39 KDA FK506-BINDING NUCLEAR PROTEIN"/>
    <property type="match status" value="1"/>
</dbReference>
<dbReference type="EC" id="5.2.1.8" evidence="2 5"/>
<sequence length="288" mass="30701">MQLIDRLLLLSLIAAPSAVVGFTAPVQSSKVSAYLKSSSSLKQSTTNSAQNESESDNSVQYLSSRREVFGRSAAAAIAASALITDPSISNADIEGVATVPFTTAAPEATSNTGGVTVYKTKSGLQFIDLVEGTGPLPRYGNFVTISYKAYIKLPDIKGTPSKLDEFDSDAAYLVKHGNGRNVPGLDEGLHTMKVGGKRRIIIPPKLGYVTSGIGPIPVGPVGRWKLNHLLDKMVEVKGGNLIFDVEMKGIMEDEADQGYYDDFALSPEDFDRLRQNIQGAQQASNGTA</sequence>
<evidence type="ECO:0000256" key="2">
    <source>
        <dbReference type="ARBA" id="ARBA00013194"/>
    </source>
</evidence>
<dbReference type="PANTHER" id="PTHR43811">
    <property type="entry name" value="FKBP-TYPE PEPTIDYL-PROLYL CIS-TRANS ISOMERASE FKPA"/>
    <property type="match status" value="1"/>
</dbReference>
<comment type="catalytic activity">
    <reaction evidence="1 5">
        <text>[protein]-peptidylproline (omega=180) = [protein]-peptidylproline (omega=0)</text>
        <dbReference type="Rhea" id="RHEA:16237"/>
        <dbReference type="Rhea" id="RHEA-COMP:10747"/>
        <dbReference type="Rhea" id="RHEA-COMP:10748"/>
        <dbReference type="ChEBI" id="CHEBI:83833"/>
        <dbReference type="ChEBI" id="CHEBI:83834"/>
        <dbReference type="EC" id="5.2.1.8"/>
    </reaction>
</comment>
<protein>
    <recommendedName>
        <fullName evidence="2 5">peptidylprolyl isomerase</fullName>
        <ecNumber evidence="2 5">5.2.1.8</ecNumber>
    </recommendedName>
</protein>
<evidence type="ECO:0000313" key="8">
    <source>
        <dbReference type="EMBL" id="CAD9570942.1"/>
    </source>
</evidence>
<feature type="signal peptide" evidence="6">
    <location>
        <begin position="1"/>
        <end position="21"/>
    </location>
</feature>
<keyword evidence="3 5" id="KW-0697">Rotamase</keyword>
<reference evidence="8" key="1">
    <citation type="submission" date="2021-01" db="EMBL/GenBank/DDBJ databases">
        <authorList>
            <person name="Corre E."/>
            <person name="Pelletier E."/>
            <person name="Niang G."/>
            <person name="Scheremetjew M."/>
            <person name="Finn R."/>
            <person name="Kale V."/>
            <person name="Holt S."/>
            <person name="Cochrane G."/>
            <person name="Meng A."/>
            <person name="Brown T."/>
            <person name="Cohen L."/>
        </authorList>
    </citation>
    <scope>NUCLEOTIDE SEQUENCE</scope>
    <source>
        <strain evidence="8">SM1012Den-03</strain>
    </source>
</reference>
<dbReference type="Pfam" id="PF00254">
    <property type="entry name" value="FKBP_C"/>
    <property type="match status" value="1"/>
</dbReference>
<dbReference type="PROSITE" id="PS50059">
    <property type="entry name" value="FKBP_PPIASE"/>
    <property type="match status" value="1"/>
</dbReference>
<keyword evidence="4 5" id="KW-0413">Isomerase</keyword>
<keyword evidence="6" id="KW-0732">Signal</keyword>
<evidence type="ECO:0000259" key="7">
    <source>
        <dbReference type="PROSITE" id="PS50059"/>
    </source>
</evidence>
<dbReference type="GO" id="GO:0003755">
    <property type="term" value="F:peptidyl-prolyl cis-trans isomerase activity"/>
    <property type="evidence" value="ECO:0007669"/>
    <property type="project" value="UniProtKB-KW"/>
</dbReference>
<proteinExistence type="predicted"/>
<dbReference type="InterPro" id="IPR001179">
    <property type="entry name" value="PPIase_FKBP_dom"/>
</dbReference>
<dbReference type="InterPro" id="IPR046357">
    <property type="entry name" value="PPIase_dom_sf"/>
</dbReference>
<evidence type="ECO:0000256" key="6">
    <source>
        <dbReference type="SAM" id="SignalP"/>
    </source>
</evidence>
<feature type="domain" description="PPIase FKBP-type" evidence="7">
    <location>
        <begin position="140"/>
        <end position="251"/>
    </location>
</feature>